<evidence type="ECO:0000256" key="1">
    <source>
        <dbReference type="SAM" id="MobiDB-lite"/>
    </source>
</evidence>
<accession>A0A922S8Z0</accession>
<sequence length="97" mass="10382">MKSVLCWILMSLGDRSQAEGVEAGEASEASEAGGAAGPSARGTRHAAQLAELDHELSKISLHYKHPPPKVTAPCMLLLYPINHDRDINNCHAVVINL</sequence>
<evidence type="ECO:0000313" key="3">
    <source>
        <dbReference type="EMBL" id="KAH9628922.1"/>
    </source>
</evidence>
<dbReference type="AlphaFoldDB" id="A0A922S8Z0"/>
<feature type="signal peptide" evidence="2">
    <location>
        <begin position="1"/>
        <end position="18"/>
    </location>
</feature>
<gene>
    <name evidence="3" type="ORF">HF086_006291</name>
</gene>
<evidence type="ECO:0000313" key="4">
    <source>
        <dbReference type="Proteomes" id="UP000814243"/>
    </source>
</evidence>
<dbReference type="Proteomes" id="UP000814243">
    <property type="component" value="Unassembled WGS sequence"/>
</dbReference>
<name>A0A922S8Z0_SPOEX</name>
<feature type="chain" id="PRO_5038082663" evidence="2">
    <location>
        <begin position="19"/>
        <end position="97"/>
    </location>
</feature>
<organism evidence="3 4">
    <name type="scientific">Spodoptera exigua</name>
    <name type="common">Beet armyworm</name>
    <name type="synonym">Noctua fulgens</name>
    <dbReference type="NCBI Taxonomy" id="7107"/>
    <lineage>
        <taxon>Eukaryota</taxon>
        <taxon>Metazoa</taxon>
        <taxon>Ecdysozoa</taxon>
        <taxon>Arthropoda</taxon>
        <taxon>Hexapoda</taxon>
        <taxon>Insecta</taxon>
        <taxon>Pterygota</taxon>
        <taxon>Neoptera</taxon>
        <taxon>Endopterygota</taxon>
        <taxon>Lepidoptera</taxon>
        <taxon>Glossata</taxon>
        <taxon>Ditrysia</taxon>
        <taxon>Noctuoidea</taxon>
        <taxon>Noctuidae</taxon>
        <taxon>Amphipyrinae</taxon>
        <taxon>Spodoptera</taxon>
    </lineage>
</organism>
<feature type="region of interest" description="Disordered" evidence="1">
    <location>
        <begin position="19"/>
        <end position="46"/>
    </location>
</feature>
<evidence type="ECO:0000256" key="2">
    <source>
        <dbReference type="SAM" id="SignalP"/>
    </source>
</evidence>
<proteinExistence type="predicted"/>
<reference evidence="3" key="1">
    <citation type="journal article" date="2021" name="G3 (Bethesda)">
        <title>Genome and transcriptome analysis of the beet armyworm Spodoptera exigua reveals targets for pest control. .</title>
        <authorList>
            <person name="Simon S."/>
            <person name="Breeschoten T."/>
            <person name="Jansen H.J."/>
            <person name="Dirks R.P."/>
            <person name="Schranz M.E."/>
            <person name="Ros V.I.D."/>
        </authorList>
    </citation>
    <scope>NUCLEOTIDE SEQUENCE</scope>
    <source>
        <strain evidence="3">TB_SE_WUR_2020</strain>
    </source>
</reference>
<keyword evidence="2" id="KW-0732">Signal</keyword>
<dbReference type="EMBL" id="JACEFF010000888">
    <property type="protein sequence ID" value="KAH9628922.1"/>
    <property type="molecule type" value="Genomic_DNA"/>
</dbReference>
<protein>
    <submittedName>
        <fullName evidence="3">Uncharacterized protein</fullName>
    </submittedName>
</protein>
<comment type="caution">
    <text evidence="3">The sequence shown here is derived from an EMBL/GenBank/DDBJ whole genome shotgun (WGS) entry which is preliminary data.</text>
</comment>
<feature type="compositionally biased region" description="Low complexity" evidence="1">
    <location>
        <begin position="19"/>
        <end position="40"/>
    </location>
</feature>